<keyword evidence="2" id="KW-0479">Metal-binding</keyword>
<dbReference type="InterPro" id="IPR051460">
    <property type="entry name" value="HdrC_iron-sulfur_subunit"/>
</dbReference>
<dbReference type="Pfam" id="PF02754">
    <property type="entry name" value="CCG"/>
    <property type="match status" value="2"/>
</dbReference>
<dbReference type="PANTHER" id="PTHR43255">
    <property type="entry name" value="IRON-SULFUR-BINDING OXIDOREDUCTASE FADF-RELATED-RELATED"/>
    <property type="match status" value="1"/>
</dbReference>
<evidence type="ECO:0000259" key="6">
    <source>
        <dbReference type="PROSITE" id="PS51379"/>
    </source>
</evidence>
<dbReference type="GO" id="GO:0016491">
    <property type="term" value="F:oxidoreductase activity"/>
    <property type="evidence" value="ECO:0007669"/>
    <property type="project" value="UniProtKB-KW"/>
</dbReference>
<accession>A0A975RQX2</accession>
<dbReference type="PANTHER" id="PTHR43255:SF1">
    <property type="entry name" value="IRON-SULFUR-BINDING OXIDOREDUCTASE FADF-RELATED"/>
    <property type="match status" value="1"/>
</dbReference>
<evidence type="ECO:0000256" key="1">
    <source>
        <dbReference type="ARBA" id="ARBA00022485"/>
    </source>
</evidence>
<evidence type="ECO:0000313" key="8">
    <source>
        <dbReference type="Proteomes" id="UP000680805"/>
    </source>
</evidence>
<organism evidence="7 8">
    <name type="scientific">Bradyrhizobium sediminis</name>
    <dbReference type="NCBI Taxonomy" id="2840469"/>
    <lineage>
        <taxon>Bacteria</taxon>
        <taxon>Pseudomonadati</taxon>
        <taxon>Pseudomonadota</taxon>
        <taxon>Alphaproteobacteria</taxon>
        <taxon>Hyphomicrobiales</taxon>
        <taxon>Nitrobacteraceae</taxon>
        <taxon>Bradyrhizobium</taxon>
    </lineage>
</organism>
<dbReference type="InterPro" id="IPR017896">
    <property type="entry name" value="4Fe4S_Fe-S-bd"/>
</dbReference>
<dbReference type="PROSITE" id="PS51379">
    <property type="entry name" value="4FE4S_FER_2"/>
    <property type="match status" value="2"/>
</dbReference>
<proteinExistence type="predicted"/>
<name>A0A975RQX2_9BRAD</name>
<feature type="domain" description="4Fe-4S ferredoxin-type" evidence="6">
    <location>
        <begin position="64"/>
        <end position="92"/>
    </location>
</feature>
<dbReference type="PROSITE" id="PS00198">
    <property type="entry name" value="4FE4S_FER_1"/>
    <property type="match status" value="2"/>
</dbReference>
<evidence type="ECO:0000256" key="2">
    <source>
        <dbReference type="ARBA" id="ARBA00022723"/>
    </source>
</evidence>
<dbReference type="GO" id="GO:0051539">
    <property type="term" value="F:4 iron, 4 sulfur cluster binding"/>
    <property type="evidence" value="ECO:0007669"/>
    <property type="project" value="UniProtKB-KW"/>
</dbReference>
<evidence type="ECO:0000313" key="7">
    <source>
        <dbReference type="EMBL" id="QWG16364.1"/>
    </source>
</evidence>
<dbReference type="Gene3D" id="1.10.1060.10">
    <property type="entry name" value="Alpha-helical ferredoxin"/>
    <property type="match status" value="1"/>
</dbReference>
<evidence type="ECO:0000256" key="3">
    <source>
        <dbReference type="ARBA" id="ARBA00023002"/>
    </source>
</evidence>
<dbReference type="InterPro" id="IPR009051">
    <property type="entry name" value="Helical_ferredxn"/>
</dbReference>
<dbReference type="AlphaFoldDB" id="A0A975RQX2"/>
<dbReference type="GO" id="GO:0046872">
    <property type="term" value="F:metal ion binding"/>
    <property type="evidence" value="ECO:0007669"/>
    <property type="project" value="UniProtKB-KW"/>
</dbReference>
<dbReference type="GO" id="GO:0005886">
    <property type="term" value="C:plasma membrane"/>
    <property type="evidence" value="ECO:0007669"/>
    <property type="project" value="TreeGrafter"/>
</dbReference>
<sequence>MLPERPLADFLNAEAAQLAEACTRCGKCVEVCPVVPFGPMASVPPQDVVEPVAAFLAEGRPMSEAAGAWTAACNGCGACLPACPEAINPRKMLMLAAAKQSRISSKTPELFRRMSRSIKIMIAMQLVPQEFAKLFVPARPREAAMVFYLGCNALRTPHLLFNTMFVLDALDVDYEVVGGPSSCCGVISTKWEGAISTGQRVTNNTISQFEGFNPEKVLSWCPTCQLHLGETLDGYRKTSFSFDHVTAYLVSRFDDVKRRIVRPVARRAVLHIHAGCIDVGHAVERLLRAVPGLDLADMVVESGYTCGGSGCSRSPELAAIEHAALLDRVRENGADTLVTLYHGCHAIFAGAESEGTFEVLNFTDILVEAMGGIPHQDMLKRYRLLDDWEMIVTEAQPYLRANGIEIDDDWLKRHGPDILASAEFKGGLDCLGVAAARAQRP</sequence>
<keyword evidence="4" id="KW-0408">Iron</keyword>
<keyword evidence="5" id="KW-0411">Iron-sulfur</keyword>
<dbReference type="Pfam" id="PF13534">
    <property type="entry name" value="Fer4_17"/>
    <property type="match status" value="1"/>
</dbReference>
<gene>
    <name evidence="7" type="ORF">KMZ68_15175</name>
</gene>
<evidence type="ECO:0000256" key="5">
    <source>
        <dbReference type="ARBA" id="ARBA00023014"/>
    </source>
</evidence>
<dbReference type="EMBL" id="CP076135">
    <property type="protein sequence ID" value="QWG16364.1"/>
    <property type="molecule type" value="Genomic_DNA"/>
</dbReference>
<dbReference type="SUPFAM" id="SSF54862">
    <property type="entry name" value="4Fe-4S ferredoxins"/>
    <property type="match status" value="1"/>
</dbReference>
<keyword evidence="3" id="KW-0560">Oxidoreductase</keyword>
<dbReference type="RefSeq" id="WP_215612086.1">
    <property type="nucleotide sequence ID" value="NZ_CP076135.1"/>
</dbReference>
<dbReference type="InterPro" id="IPR004017">
    <property type="entry name" value="Cys_rich_dom"/>
</dbReference>
<protein>
    <submittedName>
        <fullName evidence="7">(Fe-S)-binding protein</fullName>
    </submittedName>
</protein>
<dbReference type="InterPro" id="IPR017900">
    <property type="entry name" value="4Fe4S_Fe_S_CS"/>
</dbReference>
<evidence type="ECO:0000256" key="4">
    <source>
        <dbReference type="ARBA" id="ARBA00023004"/>
    </source>
</evidence>
<feature type="domain" description="4Fe-4S ferredoxin-type" evidence="6">
    <location>
        <begin position="13"/>
        <end position="42"/>
    </location>
</feature>
<keyword evidence="1" id="KW-0004">4Fe-4S</keyword>
<dbReference type="KEGG" id="bsei:KMZ68_15175"/>
<dbReference type="Proteomes" id="UP000680805">
    <property type="component" value="Chromosome"/>
</dbReference>
<reference evidence="7" key="1">
    <citation type="submission" date="2021-06" db="EMBL/GenBank/DDBJ databases">
        <title>Bradyrhizobium sp. S2-11-2 Genome sequencing.</title>
        <authorList>
            <person name="Jin L."/>
        </authorList>
    </citation>
    <scope>NUCLEOTIDE SEQUENCE</scope>
    <source>
        <strain evidence="7">S2-11-2</strain>
    </source>
</reference>